<gene>
    <name evidence="1" type="ORF">RRG08_018711</name>
</gene>
<sequence length="109" mass="11982">MLLGSSPQSAITEFTVKERETRSCEVWRERYLYIVSSSLSPSGHIISGRGVDKLKTKDSVKGESLWKTQPLCPLVDGVRTGCSSVRLPRGILTILLASHNESVMGIVLH</sequence>
<evidence type="ECO:0000313" key="2">
    <source>
        <dbReference type="Proteomes" id="UP001283361"/>
    </source>
</evidence>
<name>A0AAE1CY06_9GAST</name>
<evidence type="ECO:0000313" key="1">
    <source>
        <dbReference type="EMBL" id="KAK3744082.1"/>
    </source>
</evidence>
<protein>
    <submittedName>
        <fullName evidence="1">Uncharacterized protein</fullName>
    </submittedName>
</protein>
<proteinExistence type="predicted"/>
<keyword evidence="2" id="KW-1185">Reference proteome</keyword>
<accession>A0AAE1CY06</accession>
<comment type="caution">
    <text evidence="1">The sequence shown here is derived from an EMBL/GenBank/DDBJ whole genome shotgun (WGS) entry which is preliminary data.</text>
</comment>
<dbReference type="Proteomes" id="UP001283361">
    <property type="component" value="Unassembled WGS sequence"/>
</dbReference>
<reference evidence="1" key="1">
    <citation type="journal article" date="2023" name="G3 (Bethesda)">
        <title>A reference genome for the long-term kleptoplast-retaining sea slug Elysia crispata morphotype clarki.</title>
        <authorList>
            <person name="Eastman K.E."/>
            <person name="Pendleton A.L."/>
            <person name="Shaikh M.A."/>
            <person name="Suttiyut T."/>
            <person name="Ogas R."/>
            <person name="Tomko P."/>
            <person name="Gavelis G."/>
            <person name="Widhalm J.R."/>
            <person name="Wisecaver J.H."/>
        </authorList>
    </citation>
    <scope>NUCLEOTIDE SEQUENCE</scope>
    <source>
        <strain evidence="1">ECLA1</strain>
    </source>
</reference>
<dbReference type="AlphaFoldDB" id="A0AAE1CY06"/>
<dbReference type="EMBL" id="JAWDGP010006277">
    <property type="protein sequence ID" value="KAK3744082.1"/>
    <property type="molecule type" value="Genomic_DNA"/>
</dbReference>
<organism evidence="1 2">
    <name type="scientific">Elysia crispata</name>
    <name type="common">lettuce slug</name>
    <dbReference type="NCBI Taxonomy" id="231223"/>
    <lineage>
        <taxon>Eukaryota</taxon>
        <taxon>Metazoa</taxon>
        <taxon>Spiralia</taxon>
        <taxon>Lophotrochozoa</taxon>
        <taxon>Mollusca</taxon>
        <taxon>Gastropoda</taxon>
        <taxon>Heterobranchia</taxon>
        <taxon>Euthyneura</taxon>
        <taxon>Panpulmonata</taxon>
        <taxon>Sacoglossa</taxon>
        <taxon>Placobranchoidea</taxon>
        <taxon>Plakobranchidae</taxon>
        <taxon>Elysia</taxon>
    </lineage>
</organism>